<dbReference type="InterPro" id="IPR020560">
    <property type="entry name" value="PRibGlycinamide_synth_C-dom"/>
</dbReference>
<evidence type="ECO:0000256" key="6">
    <source>
        <dbReference type="ARBA" id="ARBA00022741"/>
    </source>
</evidence>
<dbReference type="PANTHER" id="PTHR43472:SF1">
    <property type="entry name" value="PHOSPHORIBOSYLAMINE--GLYCINE LIGASE, CHLOROPLASTIC"/>
    <property type="match status" value="1"/>
</dbReference>
<comment type="cofactor">
    <cofactor evidence="1">
        <name>Mn(2+)</name>
        <dbReference type="ChEBI" id="CHEBI:29035"/>
    </cofactor>
</comment>
<evidence type="ECO:0000256" key="2">
    <source>
        <dbReference type="ARBA" id="ARBA00001946"/>
    </source>
</evidence>
<organism evidence="15 16">
    <name type="scientific">Sediminibacillus halophilus</name>
    <dbReference type="NCBI Taxonomy" id="482461"/>
    <lineage>
        <taxon>Bacteria</taxon>
        <taxon>Bacillati</taxon>
        <taxon>Bacillota</taxon>
        <taxon>Bacilli</taxon>
        <taxon>Bacillales</taxon>
        <taxon>Bacillaceae</taxon>
        <taxon>Sediminibacillus</taxon>
    </lineage>
</organism>
<dbReference type="OrthoDB" id="9807240at2"/>
<dbReference type="EC" id="6.3.4.13" evidence="4 12"/>
<evidence type="ECO:0000256" key="12">
    <source>
        <dbReference type="HAMAP-Rule" id="MF_00138"/>
    </source>
</evidence>
<dbReference type="InterPro" id="IPR011054">
    <property type="entry name" value="Rudment_hybrid_motif"/>
</dbReference>
<evidence type="ECO:0000256" key="11">
    <source>
        <dbReference type="ARBA" id="ARBA00042864"/>
    </source>
</evidence>
<dbReference type="Gene3D" id="3.40.50.20">
    <property type="match status" value="1"/>
</dbReference>
<comment type="cofactor">
    <cofactor evidence="2">
        <name>Mg(2+)</name>
        <dbReference type="ChEBI" id="CHEBI:18420"/>
    </cofactor>
</comment>
<dbReference type="FunFam" id="3.30.1490.20:FF:000006">
    <property type="entry name" value="phosphoribosylamine--glycine ligase, chloroplastic-like"/>
    <property type="match status" value="1"/>
</dbReference>
<comment type="catalytic activity">
    <reaction evidence="12">
        <text>5-phospho-beta-D-ribosylamine + glycine + ATP = N(1)-(5-phospho-beta-D-ribosyl)glycinamide + ADP + phosphate + H(+)</text>
        <dbReference type="Rhea" id="RHEA:17453"/>
        <dbReference type="ChEBI" id="CHEBI:15378"/>
        <dbReference type="ChEBI" id="CHEBI:30616"/>
        <dbReference type="ChEBI" id="CHEBI:43474"/>
        <dbReference type="ChEBI" id="CHEBI:57305"/>
        <dbReference type="ChEBI" id="CHEBI:58681"/>
        <dbReference type="ChEBI" id="CHEBI:143788"/>
        <dbReference type="ChEBI" id="CHEBI:456216"/>
        <dbReference type="EC" id="6.3.4.13"/>
    </reaction>
</comment>
<evidence type="ECO:0000313" key="15">
    <source>
        <dbReference type="EMBL" id="SDM66585.1"/>
    </source>
</evidence>
<dbReference type="SMART" id="SM01209">
    <property type="entry name" value="GARS_A"/>
    <property type="match status" value="1"/>
</dbReference>
<keyword evidence="8 13" id="KW-0067">ATP-binding</keyword>
<dbReference type="SMART" id="SM01210">
    <property type="entry name" value="GARS_C"/>
    <property type="match status" value="1"/>
</dbReference>
<evidence type="ECO:0000256" key="10">
    <source>
        <dbReference type="ARBA" id="ARBA00042242"/>
    </source>
</evidence>
<dbReference type="InterPro" id="IPR020562">
    <property type="entry name" value="PRibGlycinamide_synth_N"/>
</dbReference>
<evidence type="ECO:0000313" key="16">
    <source>
        <dbReference type="Proteomes" id="UP000182347"/>
    </source>
</evidence>
<dbReference type="Pfam" id="PF01071">
    <property type="entry name" value="GARS_A"/>
    <property type="match status" value="1"/>
</dbReference>
<dbReference type="Gene3D" id="3.30.1490.20">
    <property type="entry name" value="ATP-grasp fold, A domain"/>
    <property type="match status" value="1"/>
</dbReference>
<dbReference type="Gene3D" id="3.90.600.10">
    <property type="entry name" value="Phosphoribosylglycinamide synthetase, C-terminal domain"/>
    <property type="match status" value="1"/>
</dbReference>
<evidence type="ECO:0000256" key="4">
    <source>
        <dbReference type="ARBA" id="ARBA00013255"/>
    </source>
</evidence>
<dbReference type="Pfam" id="PF02843">
    <property type="entry name" value="GARS_C"/>
    <property type="match status" value="1"/>
</dbReference>
<name>A0A1G9V426_9BACI</name>
<dbReference type="GO" id="GO:0006189">
    <property type="term" value="P:'de novo' IMP biosynthetic process"/>
    <property type="evidence" value="ECO:0007669"/>
    <property type="project" value="UniProtKB-UniRule"/>
</dbReference>
<dbReference type="PANTHER" id="PTHR43472">
    <property type="entry name" value="PHOSPHORIBOSYLAMINE--GLYCINE LIGASE"/>
    <property type="match status" value="1"/>
</dbReference>
<dbReference type="InterPro" id="IPR016185">
    <property type="entry name" value="PreATP-grasp_dom_sf"/>
</dbReference>
<dbReference type="GO" id="GO:0005524">
    <property type="term" value="F:ATP binding"/>
    <property type="evidence" value="ECO:0007669"/>
    <property type="project" value="UniProtKB-UniRule"/>
</dbReference>
<keyword evidence="16" id="KW-1185">Reference proteome</keyword>
<evidence type="ECO:0000256" key="8">
    <source>
        <dbReference type="ARBA" id="ARBA00022840"/>
    </source>
</evidence>
<keyword evidence="6 13" id="KW-0547">Nucleotide-binding</keyword>
<dbReference type="GO" id="GO:0004637">
    <property type="term" value="F:phosphoribosylamine-glycine ligase activity"/>
    <property type="evidence" value="ECO:0007669"/>
    <property type="project" value="UniProtKB-UniRule"/>
</dbReference>
<dbReference type="SUPFAM" id="SSF56059">
    <property type="entry name" value="Glutathione synthetase ATP-binding domain-like"/>
    <property type="match status" value="1"/>
</dbReference>
<dbReference type="Gene3D" id="3.30.470.20">
    <property type="entry name" value="ATP-grasp fold, B domain"/>
    <property type="match status" value="1"/>
</dbReference>
<proteinExistence type="inferred from homology"/>
<dbReference type="SUPFAM" id="SSF52440">
    <property type="entry name" value="PreATP-grasp domain"/>
    <property type="match status" value="1"/>
</dbReference>
<dbReference type="GO" id="GO:0009113">
    <property type="term" value="P:purine nucleobase biosynthetic process"/>
    <property type="evidence" value="ECO:0007669"/>
    <property type="project" value="InterPro"/>
</dbReference>
<dbReference type="NCBIfam" id="TIGR00877">
    <property type="entry name" value="purD"/>
    <property type="match status" value="1"/>
</dbReference>
<dbReference type="InterPro" id="IPR000115">
    <property type="entry name" value="PRibGlycinamide_synth"/>
</dbReference>
<dbReference type="AlphaFoldDB" id="A0A1G9V426"/>
<dbReference type="RefSeq" id="WP_074600192.1">
    <property type="nucleotide sequence ID" value="NZ_FNHF01000004.1"/>
</dbReference>
<dbReference type="InterPro" id="IPR037123">
    <property type="entry name" value="PRibGlycinamide_synth_C_sf"/>
</dbReference>
<keyword evidence="7 12" id="KW-0658">Purine biosynthesis</keyword>
<comment type="similarity">
    <text evidence="9 12">Belongs to the GARS family.</text>
</comment>
<dbReference type="GO" id="GO:0046872">
    <property type="term" value="F:metal ion binding"/>
    <property type="evidence" value="ECO:0007669"/>
    <property type="project" value="InterPro"/>
</dbReference>
<sequence>MNVLVIGSGGREHSMVKKLKESKLVDKLYAAPGNGGISQDAQCVPIKDDQIEELAAFAKEEDIDWTIVGPENPLAAGIVNTFEREQLQIFGPAQEAAIIEGSKDFAKGFMHKYDIPTAAYQTFTDADKAKAFIRDQGAPIVIKADGLAAGKGVVVAKTLEQALLAVDHMLVENEFGNAGSRIVVEEFLEGKEFSLMAFVDGHRVFPMVPARDHKRAHDGDQGPNTGGMGAYAPIPDLSDAVIESAISDILRPAAAGMVTENRLFTGVLYAGLIETSDGPKVIEFNARMGDPETQVVLPLLENDLLQVIIDVKAGRDPQLTWKEAACIGTVVASAGYPGTYEKAKPLPTMEGAEEEGCFVIHAGTKQEGDQYVSVGGRVLLAGSIQKEQQAAQEAVYRFLKRFDASQDFFYRRDIGIADKTEKA</sequence>
<dbReference type="STRING" id="482461.SAMN05216244_3112"/>
<evidence type="ECO:0000256" key="5">
    <source>
        <dbReference type="ARBA" id="ARBA00022598"/>
    </source>
</evidence>
<accession>A0A1G9V426</accession>
<evidence type="ECO:0000256" key="13">
    <source>
        <dbReference type="PROSITE-ProRule" id="PRU00409"/>
    </source>
</evidence>
<protein>
    <recommendedName>
        <fullName evidence="4 12">Phosphoribosylamine--glycine ligase</fullName>
        <ecNumber evidence="4 12">6.3.4.13</ecNumber>
    </recommendedName>
    <alternativeName>
        <fullName evidence="12">GARS</fullName>
    </alternativeName>
    <alternativeName>
        <fullName evidence="10 12">Glycinamide ribonucleotide synthetase</fullName>
    </alternativeName>
    <alternativeName>
        <fullName evidence="11 12">Phosphoribosylglycinamide synthetase</fullName>
    </alternativeName>
</protein>
<dbReference type="PROSITE" id="PS50975">
    <property type="entry name" value="ATP_GRASP"/>
    <property type="match status" value="1"/>
</dbReference>
<dbReference type="SUPFAM" id="SSF51246">
    <property type="entry name" value="Rudiment single hybrid motif"/>
    <property type="match status" value="1"/>
</dbReference>
<evidence type="ECO:0000256" key="1">
    <source>
        <dbReference type="ARBA" id="ARBA00001936"/>
    </source>
</evidence>
<dbReference type="InterPro" id="IPR013815">
    <property type="entry name" value="ATP_grasp_subdomain_1"/>
</dbReference>
<feature type="domain" description="ATP-grasp" evidence="14">
    <location>
        <begin position="107"/>
        <end position="313"/>
    </location>
</feature>
<reference evidence="16" key="1">
    <citation type="submission" date="2016-10" db="EMBL/GenBank/DDBJ databases">
        <authorList>
            <person name="Varghese N."/>
            <person name="Submissions S."/>
        </authorList>
    </citation>
    <scope>NUCLEOTIDE SEQUENCE [LARGE SCALE GENOMIC DNA]</scope>
    <source>
        <strain evidence="16">CGMCC 1.6199</strain>
    </source>
</reference>
<dbReference type="HAMAP" id="MF_00138">
    <property type="entry name" value="GARS"/>
    <property type="match status" value="1"/>
</dbReference>
<evidence type="ECO:0000256" key="9">
    <source>
        <dbReference type="ARBA" id="ARBA00038345"/>
    </source>
</evidence>
<evidence type="ECO:0000256" key="7">
    <source>
        <dbReference type="ARBA" id="ARBA00022755"/>
    </source>
</evidence>
<dbReference type="InterPro" id="IPR020561">
    <property type="entry name" value="PRibGlycinamid_synth_ATP-grasp"/>
</dbReference>
<dbReference type="InterPro" id="IPR011761">
    <property type="entry name" value="ATP-grasp"/>
</dbReference>
<evidence type="ECO:0000259" key="14">
    <source>
        <dbReference type="PROSITE" id="PS50975"/>
    </source>
</evidence>
<keyword evidence="5 12" id="KW-0436">Ligase</keyword>
<dbReference type="EMBL" id="FNHF01000004">
    <property type="protein sequence ID" value="SDM66585.1"/>
    <property type="molecule type" value="Genomic_DNA"/>
</dbReference>
<evidence type="ECO:0000256" key="3">
    <source>
        <dbReference type="ARBA" id="ARBA00005174"/>
    </source>
</evidence>
<dbReference type="Proteomes" id="UP000182347">
    <property type="component" value="Unassembled WGS sequence"/>
</dbReference>
<comment type="pathway">
    <text evidence="3 12">Purine metabolism; IMP biosynthesis via de novo pathway; N(1)-(5-phospho-D-ribosyl)glycinamide from 5-phospho-alpha-D-ribose 1-diphosphate: step 2/2.</text>
</comment>
<dbReference type="UniPathway" id="UPA00074">
    <property type="reaction ID" value="UER00125"/>
</dbReference>
<gene>
    <name evidence="12" type="primary">purD</name>
    <name evidence="15" type="ORF">SAMN05216244_3112</name>
</gene>
<dbReference type="Pfam" id="PF02844">
    <property type="entry name" value="GARS_N"/>
    <property type="match status" value="1"/>
</dbReference>